<keyword evidence="5" id="KW-1185">Reference proteome</keyword>
<evidence type="ECO:0000313" key="4">
    <source>
        <dbReference type="EMBL" id="MFD2705974.1"/>
    </source>
</evidence>
<dbReference type="Pfam" id="PF13115">
    <property type="entry name" value="YtkA"/>
    <property type="match status" value="2"/>
</dbReference>
<evidence type="ECO:0000313" key="5">
    <source>
        <dbReference type="Proteomes" id="UP001597520"/>
    </source>
</evidence>
<dbReference type="InterPro" id="IPR013783">
    <property type="entry name" value="Ig-like_fold"/>
</dbReference>
<feature type="domain" description="YtkA-like" evidence="3">
    <location>
        <begin position="37"/>
        <end position="118"/>
    </location>
</feature>
<dbReference type="InterPro" id="IPR032693">
    <property type="entry name" value="YtkA-like_dom"/>
</dbReference>
<sequence length="250" mass="26846">MKGFYAAFFVVLAAGVLAACGQGSEEESGSGEENMEVQSIEVEPDMPENPEPGTEVELAASVTQGEESVTDADEVRFEIWKDGGKEKSEEILSENRDENRYSIPYTFEEEGLYHVTSHVTARDMHNMPTTEVTVGNAEAQGEKSGENADTGESGQLDITVQPQDLTVGQPSDVSVEVQHAGEALPGADVTFELQQPQGSTSVQLETNESGTGVYTGTHIFESAGDYTLTVHAQTEDGLHEHAETTITAEQ</sequence>
<organism evidence="4 5">
    <name type="scientific">Salibacterium lacus</name>
    <dbReference type="NCBI Taxonomy" id="1898109"/>
    <lineage>
        <taxon>Bacteria</taxon>
        <taxon>Bacillati</taxon>
        <taxon>Bacillota</taxon>
        <taxon>Bacilli</taxon>
        <taxon>Bacillales</taxon>
        <taxon>Bacillaceae</taxon>
    </lineage>
</organism>
<feature type="signal peptide" evidence="2">
    <location>
        <begin position="1"/>
        <end position="18"/>
    </location>
</feature>
<feature type="region of interest" description="Disordered" evidence="1">
    <location>
        <begin position="21"/>
        <end position="55"/>
    </location>
</feature>
<feature type="domain" description="YtkA-like" evidence="3">
    <location>
        <begin position="157"/>
        <end position="231"/>
    </location>
</feature>
<gene>
    <name evidence="4" type="ORF">ACFSUB_10920</name>
</gene>
<feature type="compositionally biased region" description="Acidic residues" evidence="1">
    <location>
        <begin position="24"/>
        <end position="35"/>
    </location>
</feature>
<evidence type="ECO:0000259" key="3">
    <source>
        <dbReference type="Pfam" id="PF13115"/>
    </source>
</evidence>
<name>A0ABW5T3J2_9BACI</name>
<dbReference type="EMBL" id="JBHUML010000003">
    <property type="protein sequence ID" value="MFD2705974.1"/>
    <property type="molecule type" value="Genomic_DNA"/>
</dbReference>
<feature type="chain" id="PRO_5046519691" evidence="2">
    <location>
        <begin position="19"/>
        <end position="250"/>
    </location>
</feature>
<dbReference type="RefSeq" id="WP_380713294.1">
    <property type="nucleotide sequence ID" value="NZ_JBHUML010000003.1"/>
</dbReference>
<evidence type="ECO:0000256" key="1">
    <source>
        <dbReference type="SAM" id="MobiDB-lite"/>
    </source>
</evidence>
<protein>
    <submittedName>
        <fullName evidence="4">FixH family protein</fullName>
    </submittedName>
</protein>
<dbReference type="PROSITE" id="PS51257">
    <property type="entry name" value="PROKAR_LIPOPROTEIN"/>
    <property type="match status" value="1"/>
</dbReference>
<comment type="caution">
    <text evidence="4">The sequence shown here is derived from an EMBL/GenBank/DDBJ whole genome shotgun (WGS) entry which is preliminary data.</text>
</comment>
<keyword evidence="2" id="KW-0732">Signal</keyword>
<proteinExistence type="predicted"/>
<dbReference type="Gene3D" id="2.60.40.10">
    <property type="entry name" value="Immunoglobulins"/>
    <property type="match status" value="1"/>
</dbReference>
<reference evidence="5" key="1">
    <citation type="journal article" date="2019" name="Int. J. Syst. Evol. Microbiol.">
        <title>The Global Catalogue of Microorganisms (GCM) 10K type strain sequencing project: providing services to taxonomists for standard genome sequencing and annotation.</title>
        <authorList>
            <consortium name="The Broad Institute Genomics Platform"/>
            <consortium name="The Broad Institute Genome Sequencing Center for Infectious Disease"/>
            <person name="Wu L."/>
            <person name="Ma J."/>
        </authorList>
    </citation>
    <scope>NUCLEOTIDE SEQUENCE [LARGE SCALE GENOMIC DNA]</scope>
    <source>
        <strain evidence="5">KCTC 33792</strain>
    </source>
</reference>
<evidence type="ECO:0000256" key="2">
    <source>
        <dbReference type="SAM" id="SignalP"/>
    </source>
</evidence>
<dbReference type="Proteomes" id="UP001597520">
    <property type="component" value="Unassembled WGS sequence"/>
</dbReference>
<accession>A0ABW5T3J2</accession>